<reference evidence="1 2" key="1">
    <citation type="submission" date="2022-03" db="EMBL/GenBank/DDBJ databases">
        <title>A chromosomal length assembly of Cordylochernes scorpioides.</title>
        <authorList>
            <person name="Zeh D."/>
            <person name="Zeh J."/>
        </authorList>
    </citation>
    <scope>NUCLEOTIDE SEQUENCE [LARGE SCALE GENOMIC DNA]</scope>
    <source>
        <strain evidence="1">IN4F17</strain>
        <tissue evidence="1">Whole Body</tissue>
    </source>
</reference>
<dbReference type="EMBL" id="CP092886">
    <property type="protein sequence ID" value="UYV84586.1"/>
    <property type="molecule type" value="Genomic_DNA"/>
</dbReference>
<keyword evidence="2" id="KW-1185">Reference proteome</keyword>
<name>A0ABY6LW73_9ARAC</name>
<proteinExistence type="predicted"/>
<sequence length="228" mass="25723">MRPYSISLENIKEACLHIARMKARDTKNVVPEIIIRGNKPNLILTRELASGPPDAPVGWRTPLGWTIAGEFDNVMEKTLGSVNYSASKSGSDRCLHALIKSSFSHENIGVVATKFEGVRKREKGVYGILQKTTKKVNGRWETGLLWREDEISLPDIYNMALGRLRSDPEMKVNFSAKFREYSEKAYVRKLSKDDIAAGNARTWYVPHFGVTNPNKLRKLRLVFDAAAE</sequence>
<dbReference type="PANTHER" id="PTHR47331:SF5">
    <property type="entry name" value="RIBONUCLEASE H"/>
    <property type="match status" value="1"/>
</dbReference>
<evidence type="ECO:0000313" key="1">
    <source>
        <dbReference type="EMBL" id="UYV84586.1"/>
    </source>
</evidence>
<accession>A0ABY6LW73</accession>
<gene>
    <name evidence="1" type="ORF">LAZ67_X002714</name>
</gene>
<protein>
    <submittedName>
        <fullName evidence="1">Uncharacterized protein</fullName>
    </submittedName>
</protein>
<evidence type="ECO:0000313" key="2">
    <source>
        <dbReference type="Proteomes" id="UP001235939"/>
    </source>
</evidence>
<dbReference type="Proteomes" id="UP001235939">
    <property type="component" value="Chromosome X"/>
</dbReference>
<organism evidence="1 2">
    <name type="scientific">Cordylochernes scorpioides</name>
    <dbReference type="NCBI Taxonomy" id="51811"/>
    <lineage>
        <taxon>Eukaryota</taxon>
        <taxon>Metazoa</taxon>
        <taxon>Ecdysozoa</taxon>
        <taxon>Arthropoda</taxon>
        <taxon>Chelicerata</taxon>
        <taxon>Arachnida</taxon>
        <taxon>Pseudoscorpiones</taxon>
        <taxon>Cheliferoidea</taxon>
        <taxon>Chernetidae</taxon>
        <taxon>Cordylochernes</taxon>
    </lineage>
</organism>
<dbReference type="PANTHER" id="PTHR47331">
    <property type="entry name" value="PHD-TYPE DOMAIN-CONTAINING PROTEIN"/>
    <property type="match status" value="1"/>
</dbReference>